<feature type="compositionally biased region" description="Low complexity" evidence="1">
    <location>
        <begin position="152"/>
        <end position="165"/>
    </location>
</feature>
<evidence type="ECO:0000256" key="1">
    <source>
        <dbReference type="SAM" id="MobiDB-lite"/>
    </source>
</evidence>
<reference evidence="4" key="1">
    <citation type="submission" date="2014-11" db="EMBL/GenBank/DDBJ databases">
        <title>Hymenobacter sp. DG25B genome submission.</title>
        <authorList>
            <person name="Jung H.-Y."/>
            <person name="Kim M.K."/>
            <person name="Srinivasan S."/>
            <person name="Lim S."/>
        </authorList>
    </citation>
    <scope>NUCLEOTIDE SEQUENCE [LARGE SCALE GENOMIC DNA]</scope>
    <source>
        <strain evidence="4">DY59</strain>
    </source>
</reference>
<protein>
    <submittedName>
        <fullName evidence="3">Uncharacterized protein</fullName>
    </submittedName>
</protein>
<evidence type="ECO:0000313" key="4">
    <source>
        <dbReference type="Proteomes" id="UP000030634"/>
    </source>
</evidence>
<accession>A0A0A7KL23</accession>
<organism evidence="3 4">
    <name type="scientific">Deinococcus radiopugnans</name>
    <dbReference type="NCBI Taxonomy" id="57497"/>
    <lineage>
        <taxon>Bacteria</taxon>
        <taxon>Thermotogati</taxon>
        <taxon>Deinococcota</taxon>
        <taxon>Deinococci</taxon>
        <taxon>Deinococcales</taxon>
        <taxon>Deinococcaceae</taxon>
        <taxon>Deinococcus</taxon>
    </lineage>
</organism>
<dbReference type="EMBL" id="CP010028">
    <property type="protein sequence ID" value="AIZ45919.1"/>
    <property type="molecule type" value="Genomic_DNA"/>
</dbReference>
<feature type="compositionally biased region" description="Basic and acidic residues" evidence="1">
    <location>
        <begin position="286"/>
        <end position="314"/>
    </location>
</feature>
<feature type="compositionally biased region" description="Basic and acidic residues" evidence="1">
    <location>
        <begin position="235"/>
        <end position="251"/>
    </location>
</feature>
<evidence type="ECO:0000313" key="3">
    <source>
        <dbReference type="EMBL" id="AIZ45919.1"/>
    </source>
</evidence>
<keyword evidence="2" id="KW-0812">Transmembrane</keyword>
<proteinExistence type="predicted"/>
<dbReference type="STRING" id="1182571.QR90_13870"/>
<feature type="compositionally biased region" description="Basic and acidic residues" evidence="1">
    <location>
        <begin position="1"/>
        <end position="15"/>
    </location>
</feature>
<feature type="transmembrane region" description="Helical" evidence="2">
    <location>
        <begin position="434"/>
        <end position="452"/>
    </location>
</feature>
<sequence length="480" mass="47472">MLGVKHTAETPRDHAVQPGPLPHPRGENMTQSAQSERAQTALKTSGITGAPLMSLERDDALFVLTDDMLVYQDGGGTRRVTLRDLTRIHSDQAGLLRVETPAGTALTASLLGFDVAQVQSFFKGVRSATARAKDLPDSPTPTLGGAKTFGTAPAADGAKASAPPAKVGAAPEAAVPEVAGMPAPASGAGAGAPGDDGAKTPASRAAEPGSSVPQHSATPTPPSAAPAELGGAGPREPDSRTADPRAADARKAGGSAENPVVISSSSFSPHVSKPGLGAAATPSKPDTAKPDSAKSDSARPEAIKADPARPDLRKAQPSVAVPSVQAAPGAGQSSRPAPRSAVVIPGSGAPAGVQMDHTAPDPADATTPNVSPAVAPPSASAVTALSKVAAATALARQAGTVEALAGRLRILALVLFVGALLLAFFQFTGDQALAGLWTLLSGGVGAIALLALGEMSGLLALLARAPGPLSEAATDSGHDG</sequence>
<name>A0A0A7KL23_9DEIO</name>
<keyword evidence="2" id="KW-0472">Membrane</keyword>
<dbReference type="HOGENOM" id="CLU_568289_0_0_0"/>
<dbReference type="KEGG" id="dsw:QR90_13870"/>
<gene>
    <name evidence="3" type="ORF">QR90_13870</name>
</gene>
<feature type="compositionally biased region" description="Polar residues" evidence="1">
    <location>
        <begin position="28"/>
        <end position="41"/>
    </location>
</feature>
<keyword evidence="2" id="KW-1133">Transmembrane helix</keyword>
<feature type="compositionally biased region" description="Low complexity" evidence="1">
    <location>
        <begin position="365"/>
        <end position="374"/>
    </location>
</feature>
<feature type="region of interest" description="Disordered" evidence="1">
    <location>
        <begin position="179"/>
        <end position="374"/>
    </location>
</feature>
<evidence type="ECO:0000256" key="2">
    <source>
        <dbReference type="SAM" id="Phobius"/>
    </source>
</evidence>
<feature type="region of interest" description="Disordered" evidence="1">
    <location>
        <begin position="1"/>
        <end position="41"/>
    </location>
</feature>
<dbReference type="Proteomes" id="UP000030634">
    <property type="component" value="Chromosome"/>
</dbReference>
<feature type="transmembrane region" description="Helical" evidence="2">
    <location>
        <begin position="410"/>
        <end position="428"/>
    </location>
</feature>
<feature type="compositionally biased region" description="Low complexity" evidence="1">
    <location>
        <begin position="259"/>
        <end position="274"/>
    </location>
</feature>
<dbReference type="AlphaFoldDB" id="A0A0A7KL23"/>
<feature type="region of interest" description="Disordered" evidence="1">
    <location>
        <begin position="129"/>
        <end position="165"/>
    </location>
</feature>